<evidence type="ECO:0000256" key="2">
    <source>
        <dbReference type="ARBA" id="ARBA00004613"/>
    </source>
</evidence>
<dbReference type="Proteomes" id="UP000279236">
    <property type="component" value="Unassembled WGS sequence"/>
</dbReference>
<evidence type="ECO:0000256" key="6">
    <source>
        <dbReference type="ARBA" id="ARBA00023002"/>
    </source>
</evidence>
<keyword evidence="5 13" id="KW-0732">Signal</keyword>
<evidence type="ECO:0000256" key="4">
    <source>
        <dbReference type="ARBA" id="ARBA00022723"/>
    </source>
</evidence>
<comment type="cofactor">
    <cofactor evidence="1">
        <name>Cu(2+)</name>
        <dbReference type="ChEBI" id="CHEBI:29036"/>
    </cofactor>
</comment>
<evidence type="ECO:0000313" key="15">
    <source>
        <dbReference type="Proteomes" id="UP000279236"/>
    </source>
</evidence>
<evidence type="ECO:0000256" key="7">
    <source>
        <dbReference type="ARBA" id="ARBA00023008"/>
    </source>
</evidence>
<dbReference type="EMBL" id="RSCE01000006">
    <property type="protein sequence ID" value="RSH82056.1"/>
    <property type="molecule type" value="Genomic_DNA"/>
</dbReference>
<dbReference type="RefSeq" id="XP_028476511.1">
    <property type="nucleotide sequence ID" value="XM_028623578.1"/>
</dbReference>
<feature type="compositionally biased region" description="Low complexity" evidence="12">
    <location>
        <begin position="341"/>
        <end position="370"/>
    </location>
</feature>
<dbReference type="AlphaFoldDB" id="A0A427XT44"/>
<keyword evidence="8" id="KW-0503">Monooxygenase</keyword>
<comment type="caution">
    <text evidence="14">The sequence shown here is derived from an EMBL/GenBank/DDBJ whole genome shotgun (WGS) entry which is preliminary data.</text>
</comment>
<keyword evidence="3" id="KW-0964">Secreted</keyword>
<gene>
    <name evidence="14" type="ORF">EHS24_008260</name>
</gene>
<protein>
    <submittedName>
        <fullName evidence="14">Uncharacterized protein</fullName>
    </submittedName>
</protein>
<dbReference type="Pfam" id="PF22810">
    <property type="entry name" value="LPMO_AA14"/>
    <property type="match status" value="1"/>
</dbReference>
<comment type="subcellular location">
    <subcellularLocation>
        <location evidence="2">Secreted</location>
    </subcellularLocation>
</comment>
<evidence type="ECO:0000256" key="11">
    <source>
        <dbReference type="ARBA" id="ARBA00046340"/>
    </source>
</evidence>
<keyword evidence="15" id="KW-1185">Reference proteome</keyword>
<evidence type="ECO:0000256" key="13">
    <source>
        <dbReference type="SAM" id="SignalP"/>
    </source>
</evidence>
<dbReference type="STRING" id="105984.A0A427XT44"/>
<dbReference type="GO" id="GO:0004497">
    <property type="term" value="F:monooxygenase activity"/>
    <property type="evidence" value="ECO:0007669"/>
    <property type="project" value="UniProtKB-KW"/>
</dbReference>
<evidence type="ECO:0000256" key="1">
    <source>
        <dbReference type="ARBA" id="ARBA00001973"/>
    </source>
</evidence>
<reference evidence="14 15" key="1">
    <citation type="submission" date="2018-11" db="EMBL/GenBank/DDBJ databases">
        <title>Genome sequence of Apiotrichum porosum DSM 27194.</title>
        <authorList>
            <person name="Aliyu H."/>
            <person name="Gorte O."/>
            <person name="Ochsenreither K."/>
        </authorList>
    </citation>
    <scope>NUCLEOTIDE SEQUENCE [LARGE SCALE GENOMIC DNA]</scope>
    <source>
        <strain evidence="14 15">DSM 27194</strain>
    </source>
</reference>
<sequence>MIVNVDIMFMALVPLLLAVPAKAHVTCWHPAMYGYDPDDFNSVKAADPLMGKTFDQWWFHGDIDKPPADGQYLEIPSGGEILGQCCNRKSETPWGGNHDSSLHAVAFNTHLGVPTQMGEIKGAGWAIAYESDVTKIQPEDFVMISTNQSAPYWRETIYGFPAGLPPCPQGGCHCAWVWIHSPVGGGQEMYMTGYRCMVTNADPNAKPLAKPQVARKCPYDKNNCTIGAKQPHYWYQQERNNNFQDAMDPPYYNHEYGLYDGPQPDIWLTDDNAEFDSSNTGAPAPLYTITDHIFTTIPYTGTFQLPATETPAAFVPGMTTSGLGTLSHTRADQAAPDTLYPTGLPTGPAAAPNSSAGVTDTANSTDSAAQTDAAAASTADVANTTETGTADASAVTGNVMAVPSVPGQTDLGAVTGAATPIATTPQASVTKKCHSKRNRRRVL</sequence>
<comment type="similarity">
    <text evidence="11">Belongs to the polysaccharide monooxygenase AA14 family.</text>
</comment>
<keyword evidence="10" id="KW-0325">Glycoprotein</keyword>
<dbReference type="GO" id="GO:0046872">
    <property type="term" value="F:metal ion binding"/>
    <property type="evidence" value="ECO:0007669"/>
    <property type="project" value="UniProtKB-KW"/>
</dbReference>
<organism evidence="14 15">
    <name type="scientific">Apiotrichum porosum</name>
    <dbReference type="NCBI Taxonomy" id="105984"/>
    <lineage>
        <taxon>Eukaryota</taxon>
        <taxon>Fungi</taxon>
        <taxon>Dikarya</taxon>
        <taxon>Basidiomycota</taxon>
        <taxon>Agaricomycotina</taxon>
        <taxon>Tremellomycetes</taxon>
        <taxon>Trichosporonales</taxon>
        <taxon>Trichosporonaceae</taxon>
        <taxon>Apiotrichum</taxon>
    </lineage>
</organism>
<evidence type="ECO:0000256" key="3">
    <source>
        <dbReference type="ARBA" id="ARBA00022525"/>
    </source>
</evidence>
<dbReference type="GeneID" id="39592803"/>
<evidence type="ECO:0000313" key="14">
    <source>
        <dbReference type="EMBL" id="RSH82056.1"/>
    </source>
</evidence>
<name>A0A427XT44_9TREE</name>
<feature type="signal peptide" evidence="13">
    <location>
        <begin position="1"/>
        <end position="23"/>
    </location>
</feature>
<keyword evidence="9" id="KW-1015">Disulfide bond</keyword>
<dbReference type="GO" id="GO:0005576">
    <property type="term" value="C:extracellular region"/>
    <property type="evidence" value="ECO:0007669"/>
    <property type="project" value="UniProtKB-SubCell"/>
</dbReference>
<evidence type="ECO:0000256" key="9">
    <source>
        <dbReference type="ARBA" id="ARBA00023157"/>
    </source>
</evidence>
<evidence type="ECO:0000256" key="10">
    <source>
        <dbReference type="ARBA" id="ARBA00023180"/>
    </source>
</evidence>
<evidence type="ECO:0000256" key="5">
    <source>
        <dbReference type="ARBA" id="ARBA00022729"/>
    </source>
</evidence>
<evidence type="ECO:0000256" key="8">
    <source>
        <dbReference type="ARBA" id="ARBA00023033"/>
    </source>
</evidence>
<proteinExistence type="inferred from homology"/>
<accession>A0A427XT44</accession>
<feature type="chain" id="PRO_5019552685" evidence="13">
    <location>
        <begin position="24"/>
        <end position="443"/>
    </location>
</feature>
<keyword evidence="4" id="KW-0479">Metal-binding</keyword>
<keyword evidence="7" id="KW-0186">Copper</keyword>
<dbReference type="OrthoDB" id="2019572at2759"/>
<evidence type="ECO:0000256" key="12">
    <source>
        <dbReference type="SAM" id="MobiDB-lite"/>
    </source>
</evidence>
<feature type="region of interest" description="Disordered" evidence="12">
    <location>
        <begin position="335"/>
        <end position="370"/>
    </location>
</feature>
<dbReference type="InterPro" id="IPR054497">
    <property type="entry name" value="LPMO_AA14"/>
</dbReference>
<keyword evidence="6" id="KW-0560">Oxidoreductase</keyword>